<accession>A0AC34G1G0</accession>
<reference evidence="2" key="1">
    <citation type="submission" date="2022-11" db="UniProtKB">
        <authorList>
            <consortium name="WormBaseParasite"/>
        </authorList>
    </citation>
    <scope>IDENTIFICATION</scope>
</reference>
<protein>
    <submittedName>
        <fullName evidence="2">Uncharacterized protein</fullName>
    </submittedName>
</protein>
<dbReference type="WBParaSite" id="ES5_v2.g23406.t1">
    <property type="protein sequence ID" value="ES5_v2.g23406.t1"/>
    <property type="gene ID" value="ES5_v2.g23406"/>
</dbReference>
<dbReference type="Proteomes" id="UP000887579">
    <property type="component" value="Unplaced"/>
</dbReference>
<organism evidence="1 2">
    <name type="scientific">Panagrolaimus sp. ES5</name>
    <dbReference type="NCBI Taxonomy" id="591445"/>
    <lineage>
        <taxon>Eukaryota</taxon>
        <taxon>Metazoa</taxon>
        <taxon>Ecdysozoa</taxon>
        <taxon>Nematoda</taxon>
        <taxon>Chromadorea</taxon>
        <taxon>Rhabditida</taxon>
        <taxon>Tylenchina</taxon>
        <taxon>Panagrolaimomorpha</taxon>
        <taxon>Panagrolaimoidea</taxon>
        <taxon>Panagrolaimidae</taxon>
        <taxon>Panagrolaimus</taxon>
    </lineage>
</organism>
<evidence type="ECO:0000313" key="1">
    <source>
        <dbReference type="Proteomes" id="UP000887579"/>
    </source>
</evidence>
<name>A0AC34G1G0_9BILA</name>
<sequence length="42" mass="4786">MIQNFTIRPGAHDATLTWDTQEGPMLKIGLKLYKRQGGKQEI</sequence>
<proteinExistence type="predicted"/>
<evidence type="ECO:0000313" key="2">
    <source>
        <dbReference type="WBParaSite" id="ES5_v2.g23406.t1"/>
    </source>
</evidence>